<evidence type="ECO:0000256" key="4">
    <source>
        <dbReference type="ARBA" id="ARBA00044235"/>
    </source>
</evidence>
<dbReference type="PANTHER" id="PTHR28052">
    <property type="entry name" value="UPF0545 PROTEIN C22ORF39"/>
    <property type="match status" value="1"/>
</dbReference>
<proteinExistence type="inferred from homology"/>
<dbReference type="InterPro" id="IPR021475">
    <property type="entry name" value="Pants/Emi1-like"/>
</dbReference>
<evidence type="ECO:0000256" key="2">
    <source>
        <dbReference type="ARBA" id="ARBA00043942"/>
    </source>
</evidence>
<comment type="subcellular location">
    <subcellularLocation>
        <location evidence="2">Synaptic cleft</location>
    </subcellularLocation>
</comment>
<protein>
    <recommendedName>
        <fullName evidence="3">Synaptic plasticity regulator PANTS</fullName>
    </recommendedName>
    <alternativeName>
        <fullName evidence="4">Plasticity-associated neural transcript short</fullName>
    </alternativeName>
</protein>
<evidence type="ECO:0000256" key="1">
    <source>
        <dbReference type="ARBA" id="ARBA00006412"/>
    </source>
</evidence>
<dbReference type="AlphaFoldDB" id="A0AAJ7C6R0"/>
<sequence length="145" mass="17605">MTEEDKELLPDEWMIRKCDMYKEEYSDCTNIKSRFNQYFIFGEMLDCSQWKTDLQNCRKWENERNETAYKELVNSESKRRLERLKAHYGNDVWKKRDKPPNDWNKPLPEWMQKEQENTYLNYKNNETKGGTENNMDAGISFCSIS</sequence>
<reference evidence="6" key="1">
    <citation type="submission" date="2025-08" db="UniProtKB">
        <authorList>
            <consortium name="RefSeq"/>
        </authorList>
    </citation>
    <scope>IDENTIFICATION</scope>
</reference>
<dbReference type="PANTHER" id="PTHR28052:SF1">
    <property type="entry name" value="UPF0545 PROTEIN C22ORF39"/>
    <property type="match status" value="1"/>
</dbReference>
<dbReference type="Proteomes" id="UP000694920">
    <property type="component" value="Unplaced"/>
</dbReference>
<dbReference type="GeneID" id="107271525"/>
<dbReference type="RefSeq" id="XP_015603128.1">
    <property type="nucleotide sequence ID" value="XM_015747642.1"/>
</dbReference>
<dbReference type="KEGG" id="ccin:107271525"/>
<evidence type="ECO:0000256" key="3">
    <source>
        <dbReference type="ARBA" id="ARBA00044072"/>
    </source>
</evidence>
<comment type="similarity">
    <text evidence="1">Belongs to the UPF0545 family.</text>
</comment>
<dbReference type="GO" id="GO:0043083">
    <property type="term" value="C:synaptic cleft"/>
    <property type="evidence" value="ECO:0007669"/>
    <property type="project" value="UniProtKB-SubCell"/>
</dbReference>
<accession>A0AAJ7C6R0</accession>
<evidence type="ECO:0000313" key="5">
    <source>
        <dbReference type="Proteomes" id="UP000694920"/>
    </source>
</evidence>
<evidence type="ECO:0000313" key="6">
    <source>
        <dbReference type="RefSeq" id="XP_015603128.1"/>
    </source>
</evidence>
<gene>
    <name evidence="6" type="primary">LOC107271525</name>
</gene>
<name>A0AAJ7C6R0_CEPCN</name>
<dbReference type="Pfam" id="PF11326">
    <property type="entry name" value="PANTS-like"/>
    <property type="match status" value="1"/>
</dbReference>
<keyword evidence="5" id="KW-1185">Reference proteome</keyword>
<organism evidence="5 6">
    <name type="scientific">Cephus cinctus</name>
    <name type="common">Wheat stem sawfly</name>
    <dbReference type="NCBI Taxonomy" id="211228"/>
    <lineage>
        <taxon>Eukaryota</taxon>
        <taxon>Metazoa</taxon>
        <taxon>Ecdysozoa</taxon>
        <taxon>Arthropoda</taxon>
        <taxon>Hexapoda</taxon>
        <taxon>Insecta</taxon>
        <taxon>Pterygota</taxon>
        <taxon>Neoptera</taxon>
        <taxon>Endopterygota</taxon>
        <taxon>Hymenoptera</taxon>
        <taxon>Cephoidea</taxon>
        <taxon>Cephidae</taxon>
        <taxon>Cephus</taxon>
    </lineage>
</organism>